<sequence length="929" mass="93205">MADLQLLGVDISSRTPGQQGAILAAIGTSGTDGSQIKSLAAISALAQKAVDALAKISAYAQDNTGAALGVPTAADYTAMGVYGVTGSSVSAINAALATTVVDGVRASTQPLVQAIASTYLKILAAADGTRATPDPIGSAAVPTEAELESIGVGVSAATNGHTISLLATALDALNRDQVATPARIDVVSASAGKMIAAAGNATAAARLSLDDFSNLGVQGLDAAFLPNVQALVAGSDVNRIDSSTRLQGLVDGLLKDLKIIRNYADGVNNTGVALGAVDRVLSPTVDNYARAGVSGVSADTLACINASVKALANSSLVDSKSKLQAIVDAYQHVLQAADGVAGNLATPVTREELLRIGVPANRLPDPAAPGLSPSDAARAQATLNVLTSALDAQPADKSTVSTPAKIGDLAALAGRVVAYAAGSAGAAAPTSGDLQTLGVKNLMAQIDGTTPSTLGLVNSGLKAVTPDALPGLNLAQIQTMATAAAKLRNLASASSILADANRPAADAVNADGTPKAGAPLTVDEFRALGMAVDNGPSNVKLLNEVFNARPNFASVSELGKINALNLVDIVNRVMRQADADVKPENAPAAITVRVSYDGTKASAGDVIGLYEGSQLIGSRTLTAADVGAANMSLEVASTSSLGAGQHVITPKLSDAAGNVVAGNGVSVTLAAGTASPLLSNLKVNGETPDTQPINDSVTKYAMIAETPTSAATLLGLDQNLTFAGTVGGAGANDTYLISVSMGGKVIAFGEVKAGDFSLTTPANVLAPGMYHDLAITATNTSAGVNNGQTTVVQNQALGWYWVPQKLESLKGGAGDDQIQLSVTAAGANTVVQTGLGKDMLVLGAFGTNDSSKLIATVSDFTLGQDKVAVFAQNVTKDNLSTYVQASSYNTSSTKLVVDLDGAGAGNTVYTLYLQNLAYNPGNTHTIFGV</sequence>
<gene>
    <name evidence="1" type="ORF">RI048_07935</name>
</gene>
<proteinExistence type="predicted"/>
<comment type="caution">
    <text evidence="1">The sequence shown here is derived from an EMBL/GenBank/DDBJ whole genome shotgun (WGS) entry which is preliminary data.</text>
</comment>
<dbReference type="InterPro" id="IPR011049">
    <property type="entry name" value="Serralysin-like_metalloprot_C"/>
</dbReference>
<dbReference type="Proteomes" id="UP001246576">
    <property type="component" value="Unassembled WGS sequence"/>
</dbReference>
<dbReference type="SUPFAM" id="SSF51120">
    <property type="entry name" value="beta-Roll"/>
    <property type="match status" value="1"/>
</dbReference>
<organism evidence="1 2">
    <name type="scientific">Herbaspirillum huttiense subsp. lycopersici</name>
    <dbReference type="NCBI Taxonomy" id="3074428"/>
    <lineage>
        <taxon>Bacteria</taxon>
        <taxon>Pseudomonadati</taxon>
        <taxon>Pseudomonadota</taxon>
        <taxon>Betaproteobacteria</taxon>
        <taxon>Burkholderiales</taxon>
        <taxon>Oxalobacteraceae</taxon>
        <taxon>Herbaspirillum</taxon>
    </lineage>
</organism>
<reference evidence="1" key="1">
    <citation type="submission" date="2023-09" db="EMBL/GenBank/DDBJ databases">
        <title>Description of first Herbaspirillum huttiense subsp. nephrolepsisexaltata and Herbaspirillum huttiense subsp. lycopersicon.</title>
        <authorList>
            <person name="Poudel M."/>
            <person name="Sharma A."/>
            <person name="Goss E."/>
            <person name="Tapia J.H."/>
            <person name="Harmon C.M."/>
            <person name="Jones J.B."/>
        </authorList>
    </citation>
    <scope>NUCLEOTIDE SEQUENCE</scope>
    <source>
        <strain evidence="1">SE1</strain>
    </source>
</reference>
<keyword evidence="2" id="KW-1185">Reference proteome</keyword>
<evidence type="ECO:0000313" key="2">
    <source>
        <dbReference type="Proteomes" id="UP001246576"/>
    </source>
</evidence>
<evidence type="ECO:0000313" key="1">
    <source>
        <dbReference type="EMBL" id="MDR9848137.1"/>
    </source>
</evidence>
<dbReference type="RefSeq" id="WP_310839808.1">
    <property type="nucleotide sequence ID" value="NZ_JAVLSJ010000003.1"/>
</dbReference>
<name>A0ABU2EK50_9BURK</name>
<accession>A0ABU2EK50</accession>
<protein>
    <submittedName>
        <fullName evidence="1">Uncharacterized protein</fullName>
    </submittedName>
</protein>
<dbReference type="EMBL" id="JAVLSJ010000003">
    <property type="protein sequence ID" value="MDR9848137.1"/>
    <property type="molecule type" value="Genomic_DNA"/>
</dbReference>